<reference evidence="1" key="1">
    <citation type="journal article" date="2014" name="Front. Microbiol.">
        <title>High frequency of phylogenetically diverse reductive dehalogenase-homologous genes in deep subseafloor sedimentary metagenomes.</title>
        <authorList>
            <person name="Kawai M."/>
            <person name="Futagami T."/>
            <person name="Toyoda A."/>
            <person name="Takaki Y."/>
            <person name="Nishi S."/>
            <person name="Hori S."/>
            <person name="Arai W."/>
            <person name="Tsubouchi T."/>
            <person name="Morono Y."/>
            <person name="Uchiyama I."/>
            <person name="Ito T."/>
            <person name="Fujiyama A."/>
            <person name="Inagaki F."/>
            <person name="Takami H."/>
        </authorList>
    </citation>
    <scope>NUCLEOTIDE SEQUENCE</scope>
    <source>
        <strain evidence="1">Expedition CK06-06</strain>
    </source>
</reference>
<sequence length="30" mass="3451">VRNVANKVMDGKKVEFIMPPIAKHEVKEQD</sequence>
<dbReference type="EMBL" id="BARU01023054">
    <property type="protein sequence ID" value="GAH48910.1"/>
    <property type="molecule type" value="Genomic_DNA"/>
</dbReference>
<dbReference type="AlphaFoldDB" id="X1GVM0"/>
<comment type="caution">
    <text evidence="1">The sequence shown here is derived from an EMBL/GenBank/DDBJ whole genome shotgun (WGS) entry which is preliminary data.</text>
</comment>
<protein>
    <submittedName>
        <fullName evidence="1">Uncharacterized protein</fullName>
    </submittedName>
</protein>
<accession>X1GVM0</accession>
<feature type="non-terminal residue" evidence="1">
    <location>
        <position position="1"/>
    </location>
</feature>
<gene>
    <name evidence="1" type="ORF">S03H2_37453</name>
</gene>
<proteinExistence type="predicted"/>
<name>X1GVM0_9ZZZZ</name>
<organism evidence="1">
    <name type="scientific">marine sediment metagenome</name>
    <dbReference type="NCBI Taxonomy" id="412755"/>
    <lineage>
        <taxon>unclassified sequences</taxon>
        <taxon>metagenomes</taxon>
        <taxon>ecological metagenomes</taxon>
    </lineage>
</organism>
<evidence type="ECO:0000313" key="1">
    <source>
        <dbReference type="EMBL" id="GAH48910.1"/>
    </source>
</evidence>